<name>A0A0F9PY01_9ZZZZ</name>
<dbReference type="EMBL" id="LAZR01002472">
    <property type="protein sequence ID" value="KKN29627.1"/>
    <property type="molecule type" value="Genomic_DNA"/>
</dbReference>
<evidence type="ECO:0000313" key="1">
    <source>
        <dbReference type="EMBL" id="KKN29627.1"/>
    </source>
</evidence>
<protein>
    <submittedName>
        <fullName evidence="1">Uncharacterized protein</fullName>
    </submittedName>
</protein>
<accession>A0A0F9PY01</accession>
<sequence length="283" mass="33484">MKMNEEKRIIKAYRAEDIGEIIKFLQNFPNKSYKDNPYFRHLEALIEYGKPTGNYQIIQLKFHKMIYLLGTIVFTPGQRTLFFPGFRKLTIPHPYTKRIHQIHHITCEKSMKKGHIKFRNRNIHFPDFLTEEMSIYYFWFGLVIDKPQVLFSIPKHKELIKFPSKMKNDVDRRINLIRDFSKKGIGFDIGGKNIAPNEFLNFEFFLTQNQNCNSSDLLRIPLGSHNADFKDGEVYPSMSNIVKDNISSMSSIIRFSILPKNKYNSLNKIKSALFFHYIKPFRK</sequence>
<organism evidence="1">
    <name type="scientific">marine sediment metagenome</name>
    <dbReference type="NCBI Taxonomy" id="412755"/>
    <lineage>
        <taxon>unclassified sequences</taxon>
        <taxon>metagenomes</taxon>
        <taxon>ecological metagenomes</taxon>
    </lineage>
</organism>
<reference evidence="1" key="1">
    <citation type="journal article" date="2015" name="Nature">
        <title>Complex archaea that bridge the gap between prokaryotes and eukaryotes.</title>
        <authorList>
            <person name="Spang A."/>
            <person name="Saw J.H."/>
            <person name="Jorgensen S.L."/>
            <person name="Zaremba-Niedzwiedzka K."/>
            <person name="Martijn J."/>
            <person name="Lind A.E."/>
            <person name="van Eijk R."/>
            <person name="Schleper C."/>
            <person name="Guy L."/>
            <person name="Ettema T.J."/>
        </authorList>
    </citation>
    <scope>NUCLEOTIDE SEQUENCE</scope>
</reference>
<gene>
    <name evidence="1" type="ORF">LCGC14_0842160</name>
</gene>
<comment type="caution">
    <text evidence="1">The sequence shown here is derived from an EMBL/GenBank/DDBJ whole genome shotgun (WGS) entry which is preliminary data.</text>
</comment>
<dbReference type="AlphaFoldDB" id="A0A0F9PY01"/>
<proteinExistence type="predicted"/>